<name>A0ACD1GWV8_9EURO</name>
<keyword evidence="2" id="KW-1185">Reference proteome</keyword>
<protein>
    <submittedName>
        <fullName evidence="1">Uncharacterized protein</fullName>
    </submittedName>
</protein>
<dbReference type="EMBL" id="KZ824990">
    <property type="protein sequence ID" value="RAH65797.1"/>
    <property type="molecule type" value="Genomic_DNA"/>
</dbReference>
<proteinExistence type="predicted"/>
<evidence type="ECO:0000313" key="2">
    <source>
        <dbReference type="Proteomes" id="UP000249661"/>
    </source>
</evidence>
<sequence>MPFSKQQHRKPSRNRNRNRNRSTCHPPPRFWNDLTKLWLTKSALKEAHRQFQLLCPSQTSVFNSYTFASDFLRRCSATSLQRSEDLPAVENQI</sequence>
<accession>A0ACD1GWV8</accession>
<gene>
    <name evidence="1" type="ORF">BO66DRAFT_395195</name>
</gene>
<reference evidence="1" key="1">
    <citation type="submission" date="2018-02" db="EMBL/GenBank/DDBJ databases">
        <title>The genomes of Aspergillus section Nigri reveals drivers in fungal speciation.</title>
        <authorList>
            <consortium name="DOE Joint Genome Institute"/>
            <person name="Vesth T.C."/>
            <person name="Nybo J."/>
            <person name="Theobald S."/>
            <person name="Brandl J."/>
            <person name="Frisvad J.C."/>
            <person name="Nielsen K.F."/>
            <person name="Lyhne E.K."/>
            <person name="Kogle M.E."/>
            <person name="Kuo A."/>
            <person name="Riley R."/>
            <person name="Clum A."/>
            <person name="Nolan M."/>
            <person name="Lipzen A."/>
            <person name="Salamov A."/>
            <person name="Henrissat B."/>
            <person name="Wiebenga A."/>
            <person name="De vries R.P."/>
            <person name="Grigoriev I.V."/>
            <person name="Mortensen U.H."/>
            <person name="Andersen M.R."/>
            <person name="Baker S.E."/>
        </authorList>
    </citation>
    <scope>NUCLEOTIDE SEQUENCE</scope>
    <source>
        <strain evidence="1">CBS 121060</strain>
    </source>
</reference>
<organism evidence="1 2">
    <name type="scientific">Aspergillus aculeatinus CBS 121060</name>
    <dbReference type="NCBI Taxonomy" id="1448322"/>
    <lineage>
        <taxon>Eukaryota</taxon>
        <taxon>Fungi</taxon>
        <taxon>Dikarya</taxon>
        <taxon>Ascomycota</taxon>
        <taxon>Pezizomycotina</taxon>
        <taxon>Eurotiomycetes</taxon>
        <taxon>Eurotiomycetidae</taxon>
        <taxon>Eurotiales</taxon>
        <taxon>Aspergillaceae</taxon>
        <taxon>Aspergillus</taxon>
        <taxon>Aspergillus subgen. Circumdati</taxon>
    </lineage>
</organism>
<evidence type="ECO:0000313" key="1">
    <source>
        <dbReference type="EMBL" id="RAH65797.1"/>
    </source>
</evidence>
<dbReference type="Proteomes" id="UP000249661">
    <property type="component" value="Unassembled WGS sequence"/>
</dbReference>